<dbReference type="AlphaFoldDB" id="S8C914"/>
<dbReference type="OrthoDB" id="5553410at2759"/>
<proteinExistence type="predicted"/>
<dbReference type="EMBL" id="AQGS01000057">
    <property type="protein sequence ID" value="EPS44167.1"/>
    <property type="molecule type" value="Genomic_DNA"/>
</dbReference>
<accession>S8C914</accession>
<name>S8C914_DACHA</name>
<evidence type="ECO:0000313" key="3">
    <source>
        <dbReference type="EMBL" id="EPS44167.1"/>
    </source>
</evidence>
<dbReference type="InterPro" id="IPR019595">
    <property type="entry name" value="DUF2470"/>
</dbReference>
<evidence type="ECO:0000313" key="4">
    <source>
        <dbReference type="Proteomes" id="UP000015100"/>
    </source>
</evidence>
<feature type="transmembrane region" description="Helical" evidence="1">
    <location>
        <begin position="163"/>
        <end position="181"/>
    </location>
</feature>
<evidence type="ECO:0000256" key="1">
    <source>
        <dbReference type="SAM" id="Phobius"/>
    </source>
</evidence>
<dbReference type="PANTHER" id="PTHR37783:SF1">
    <property type="entry name" value="MEMBRANE PROTEIN, PUTATIVE (AFU_ORTHOLOGUE AFUA_1G04315)-RELATED"/>
    <property type="match status" value="1"/>
</dbReference>
<keyword evidence="1" id="KW-1133">Transmembrane helix</keyword>
<dbReference type="Proteomes" id="UP000015100">
    <property type="component" value="Unassembled WGS sequence"/>
</dbReference>
<dbReference type="PANTHER" id="PTHR37783">
    <property type="entry name" value="MEMBRANE PROTEIN, PUTATIVE (AFU_ORTHOLOGUE AFUA_1G04315)-RELATED"/>
    <property type="match status" value="1"/>
</dbReference>
<protein>
    <recommendedName>
        <fullName evidence="2">DUF2470 domain-containing protein</fullName>
    </recommendedName>
</protein>
<keyword evidence="1" id="KW-0812">Transmembrane</keyword>
<reference evidence="3 4" key="1">
    <citation type="journal article" date="2013" name="PLoS Genet.">
        <title>Genomic mechanisms accounting for the adaptation to parasitism in nematode-trapping fungi.</title>
        <authorList>
            <person name="Meerupati T."/>
            <person name="Andersson K.M."/>
            <person name="Friman E."/>
            <person name="Kumar D."/>
            <person name="Tunlid A."/>
            <person name="Ahren D."/>
        </authorList>
    </citation>
    <scope>NUCLEOTIDE SEQUENCE [LARGE SCALE GENOMIC DNA]</scope>
    <source>
        <strain evidence="3 4">CBS 200.50</strain>
    </source>
</reference>
<keyword evidence="1" id="KW-0472">Membrane</keyword>
<feature type="transmembrane region" description="Helical" evidence="1">
    <location>
        <begin position="187"/>
        <end position="210"/>
    </location>
</feature>
<dbReference type="Gene3D" id="3.20.180.10">
    <property type="entry name" value="PNP-oxidase-like"/>
    <property type="match status" value="1"/>
</dbReference>
<keyword evidence="4" id="KW-1185">Reference proteome</keyword>
<organism evidence="3 4">
    <name type="scientific">Dactylellina haptotyla (strain CBS 200.50)</name>
    <name type="common">Nematode-trapping fungus</name>
    <name type="synonym">Monacrosporium haptotylum</name>
    <dbReference type="NCBI Taxonomy" id="1284197"/>
    <lineage>
        <taxon>Eukaryota</taxon>
        <taxon>Fungi</taxon>
        <taxon>Dikarya</taxon>
        <taxon>Ascomycota</taxon>
        <taxon>Pezizomycotina</taxon>
        <taxon>Orbiliomycetes</taxon>
        <taxon>Orbiliales</taxon>
        <taxon>Orbiliaceae</taxon>
        <taxon>Dactylellina</taxon>
    </lineage>
</organism>
<gene>
    <name evidence="3" type="ORF">H072_1824</name>
</gene>
<dbReference type="HOGENOM" id="CLU_081019_0_0_1"/>
<dbReference type="Pfam" id="PF10615">
    <property type="entry name" value="DUF2470"/>
    <property type="match status" value="1"/>
</dbReference>
<dbReference type="InterPro" id="IPR037119">
    <property type="entry name" value="Haem_oxidase_HugZ-like_sf"/>
</dbReference>
<evidence type="ECO:0000259" key="2">
    <source>
        <dbReference type="Pfam" id="PF10615"/>
    </source>
</evidence>
<comment type="caution">
    <text evidence="3">The sequence shown here is derived from an EMBL/GenBank/DDBJ whole genome shotgun (WGS) entry which is preliminary data.</text>
</comment>
<sequence length="233" mass="26416">MAASEDAIRTRVLNHMNKDHEYDIKLYLIHRLSYPKTLLLPSSSSSVKLSDIQTTHIAITVDNETKEIPFNPPMNSLADSRTRVVEMTRQAEAALGVNRDMVAIKPVWLPPQTGGELAILAALILGIHILFFPSTLLPGGFLRSTVLKDLPQVADWMHQQVWWGYWMYVSLHVGETLWFVWGVVGRYWVVPGIDIGTAGLWIIDTLIHGYPAIKRWKKMVEIQKKAKVGKKDH</sequence>
<feature type="domain" description="DUF2470" evidence="2">
    <location>
        <begin position="10"/>
        <end position="87"/>
    </location>
</feature>
<feature type="transmembrane region" description="Helical" evidence="1">
    <location>
        <begin position="117"/>
        <end position="142"/>
    </location>
</feature>
<reference evidence="4" key="2">
    <citation type="submission" date="2013-04" db="EMBL/GenBank/DDBJ databases">
        <title>Genomic mechanisms accounting for the adaptation to parasitism in nematode-trapping fungi.</title>
        <authorList>
            <person name="Ahren D.G."/>
        </authorList>
    </citation>
    <scope>NUCLEOTIDE SEQUENCE [LARGE SCALE GENOMIC DNA]</scope>
    <source>
        <strain evidence="4">CBS 200.50</strain>
    </source>
</reference>
<dbReference type="OMA" id="VECFFFD"/>